<reference evidence="1" key="2">
    <citation type="journal article" date="2015" name="Fish Shellfish Immunol.">
        <title>Early steps in the European eel (Anguilla anguilla)-Vibrio vulnificus interaction in the gills: Role of the RtxA13 toxin.</title>
        <authorList>
            <person name="Callol A."/>
            <person name="Pajuelo D."/>
            <person name="Ebbesson L."/>
            <person name="Teles M."/>
            <person name="MacKenzie S."/>
            <person name="Amaro C."/>
        </authorList>
    </citation>
    <scope>NUCLEOTIDE SEQUENCE</scope>
</reference>
<proteinExistence type="predicted"/>
<evidence type="ECO:0000313" key="1">
    <source>
        <dbReference type="EMBL" id="JAH04138.1"/>
    </source>
</evidence>
<protein>
    <submittedName>
        <fullName evidence="1">Uncharacterized protein</fullName>
    </submittedName>
</protein>
<sequence>MAWKKLLHCKCPCLSVIFIGDFVLLISQKPLLICL</sequence>
<accession>A0A0E9PJW1</accession>
<organism evidence="1">
    <name type="scientific">Anguilla anguilla</name>
    <name type="common">European freshwater eel</name>
    <name type="synonym">Muraena anguilla</name>
    <dbReference type="NCBI Taxonomy" id="7936"/>
    <lineage>
        <taxon>Eukaryota</taxon>
        <taxon>Metazoa</taxon>
        <taxon>Chordata</taxon>
        <taxon>Craniata</taxon>
        <taxon>Vertebrata</taxon>
        <taxon>Euteleostomi</taxon>
        <taxon>Actinopterygii</taxon>
        <taxon>Neopterygii</taxon>
        <taxon>Teleostei</taxon>
        <taxon>Anguilliformes</taxon>
        <taxon>Anguillidae</taxon>
        <taxon>Anguilla</taxon>
    </lineage>
</organism>
<dbReference type="AlphaFoldDB" id="A0A0E9PJW1"/>
<dbReference type="EMBL" id="GBXM01104439">
    <property type="protein sequence ID" value="JAH04138.1"/>
    <property type="molecule type" value="Transcribed_RNA"/>
</dbReference>
<name>A0A0E9PJW1_ANGAN</name>
<reference evidence="1" key="1">
    <citation type="submission" date="2014-11" db="EMBL/GenBank/DDBJ databases">
        <authorList>
            <person name="Amaro Gonzalez C."/>
        </authorList>
    </citation>
    <scope>NUCLEOTIDE SEQUENCE</scope>
</reference>